<dbReference type="Pfam" id="PF01833">
    <property type="entry name" value="TIG"/>
    <property type="match status" value="1"/>
</dbReference>
<organism evidence="2 3">
    <name type="scientific">Streptomyces subrutilus</name>
    <dbReference type="NCBI Taxonomy" id="36818"/>
    <lineage>
        <taxon>Bacteria</taxon>
        <taxon>Bacillati</taxon>
        <taxon>Actinomycetota</taxon>
        <taxon>Actinomycetes</taxon>
        <taxon>Kitasatosporales</taxon>
        <taxon>Streptomycetaceae</taxon>
        <taxon>Streptomyces</taxon>
    </lineage>
</organism>
<gene>
    <name evidence="2" type="ORF">CP968_29865</name>
</gene>
<dbReference type="InterPro" id="IPR014756">
    <property type="entry name" value="Ig_E-set"/>
</dbReference>
<protein>
    <recommendedName>
        <fullName evidence="1">IPT/TIG domain-containing protein</fullName>
    </recommendedName>
</protein>
<dbReference type="KEGG" id="ssub:CP968_29865"/>
<evidence type="ECO:0000259" key="1">
    <source>
        <dbReference type="SMART" id="SM00429"/>
    </source>
</evidence>
<accession>A0A5P2V2H8</accession>
<dbReference type="Proteomes" id="UP000326831">
    <property type="component" value="Chromosome"/>
</dbReference>
<dbReference type="InterPro" id="IPR047589">
    <property type="entry name" value="DUF11_rpt"/>
</dbReference>
<dbReference type="GO" id="GO:0005975">
    <property type="term" value="P:carbohydrate metabolic process"/>
    <property type="evidence" value="ECO:0007669"/>
    <property type="project" value="UniProtKB-ARBA"/>
</dbReference>
<dbReference type="SMART" id="SM00429">
    <property type="entry name" value="IPT"/>
    <property type="match status" value="1"/>
</dbReference>
<evidence type="ECO:0000313" key="3">
    <source>
        <dbReference type="Proteomes" id="UP000326831"/>
    </source>
</evidence>
<proteinExistence type="predicted"/>
<dbReference type="InterPro" id="IPR002909">
    <property type="entry name" value="IPT_dom"/>
</dbReference>
<evidence type="ECO:0000313" key="2">
    <source>
        <dbReference type="EMBL" id="QEU83247.1"/>
    </source>
</evidence>
<keyword evidence="3" id="KW-1185">Reference proteome</keyword>
<reference evidence="2 3" key="1">
    <citation type="submission" date="2017-09" db="EMBL/GenBank/DDBJ databases">
        <authorList>
            <person name="Lee N."/>
            <person name="Cho B.-K."/>
        </authorList>
    </citation>
    <scope>NUCLEOTIDE SEQUENCE [LARGE SCALE GENOMIC DNA]</scope>
    <source>
        <strain evidence="2 3">ATCC 27467</strain>
    </source>
</reference>
<dbReference type="InterPro" id="IPR013783">
    <property type="entry name" value="Ig-like_fold"/>
</dbReference>
<dbReference type="InterPro" id="IPR001434">
    <property type="entry name" value="OmcB-like_DUF11"/>
</dbReference>
<dbReference type="CDD" id="cd00603">
    <property type="entry name" value="IPT_PCSR"/>
    <property type="match status" value="1"/>
</dbReference>
<dbReference type="NCBIfam" id="TIGR01451">
    <property type="entry name" value="B_ant_repeat"/>
    <property type="match status" value="1"/>
</dbReference>
<sequence length="242" mass="23732">MATGTNITLTDGANAGDGLVVFVFTQNTPTVTSVTPNSGPVAGGDLVTITGTDLTGSTVDFGGVPATGVTCTATSCTVSTPAHAAGTVDVRVTTPGGTSPVTAADQYTYLPPPAADIDVNLTAQPHLGILVPYLTYTLTAHNTGPSAVTSATLTATLPAGATATGLSAGCTVASTTVTCTYGPIANATSVNKTFQVPLHLLSLGHVTVTGTRTASAPADPNPANDTASATCTVISILLATCP</sequence>
<dbReference type="AlphaFoldDB" id="A0A5P2V2H8"/>
<dbReference type="SUPFAM" id="SSF81296">
    <property type="entry name" value="E set domains"/>
    <property type="match status" value="1"/>
</dbReference>
<dbReference type="EMBL" id="CP023701">
    <property type="protein sequence ID" value="QEU83247.1"/>
    <property type="molecule type" value="Genomic_DNA"/>
</dbReference>
<feature type="domain" description="IPT/TIG" evidence="1">
    <location>
        <begin position="28"/>
        <end position="110"/>
    </location>
</feature>
<name>A0A5P2V2H8_9ACTN</name>
<dbReference type="Pfam" id="PF01345">
    <property type="entry name" value="DUF11"/>
    <property type="match status" value="1"/>
</dbReference>
<dbReference type="Gene3D" id="2.60.40.10">
    <property type="entry name" value="Immunoglobulins"/>
    <property type="match status" value="1"/>
</dbReference>
<dbReference type="OrthoDB" id="4114694at2"/>